<evidence type="ECO:0000259" key="21">
    <source>
        <dbReference type="PROSITE" id="PS51385"/>
    </source>
</evidence>
<keyword evidence="7 17" id="KW-0067">ATP-binding</keyword>
<dbReference type="Gene3D" id="3.40.50.10260">
    <property type="entry name" value="YjeF N-terminal domain"/>
    <property type="match status" value="1"/>
</dbReference>
<evidence type="ECO:0000256" key="10">
    <source>
        <dbReference type="ARBA" id="ARBA00023027"/>
    </source>
</evidence>
<sequence length="500" mass="53551">MKILSAEQIREADRYTIQNRPIASIDLMEAAASAWVETFLQSLLYSHRKSIIIVCGPGNNGGDGLAIARMLKPLNNVTVYLMPSDNYSPDNLANQQRLRESGIQPLLLHTTDILTLPPDAVLIDALYGSGLNRPLTGLSADIVRKINASGVPVAAVDLPSGMFADSNDHNTLHTIVKASLTITFHLPKLALLMMPTGELAGEIKIVNIGLDSSFIDQQESPHHLQDADSVKVLYRPRSLWMHKGQAGRGLLIGGIGHTAGAVLLASSAALRSGIGLLYTACGLRAAQALPVHRPEAIALDLNETDLPDLVSSLEPDAIAIGPGLGTSQASAELLNEILEYPIPTVLDADALNLIAKHRWLHRLGPNHLITPHPKEALRLFGQAKPFEFHQNLLKFSQSSKTVIAFKGRFTRIYTPEGIVWFNNSGNHGMATAGSGDVLTGVLLALLAAGYPVAQAARLGVWLHGAAGDAALLRLNSPESLIAGDIINHLHQAFHQLSSST</sequence>
<keyword evidence="9 18" id="KW-0630">Potassium</keyword>
<comment type="function">
    <text evidence="14 19">Bifunctional enzyme that catalyzes the epimerization of the S- and R-forms of NAD(P)HX and the dehydration of the S-form of NAD(P)HX at the expense of ADP, which is converted to AMP. This allows the repair of both epimers of NAD(P)HX, a damaged form of NAD(P)H that is a result of enzymatic or heat-dependent hydration.</text>
</comment>
<feature type="domain" description="YjeF C-terminal" evidence="20">
    <location>
        <begin position="226"/>
        <end position="496"/>
    </location>
</feature>
<evidence type="ECO:0000256" key="15">
    <source>
        <dbReference type="ARBA" id="ARBA00048238"/>
    </source>
</evidence>
<dbReference type="PROSITE" id="PS51385">
    <property type="entry name" value="YJEF_N"/>
    <property type="match status" value="1"/>
</dbReference>
<protein>
    <recommendedName>
        <fullName evidence="19">Bifunctional NAD(P)H-hydrate repair enzyme</fullName>
    </recommendedName>
    <alternativeName>
        <fullName evidence="19">Nicotinamide nucleotide repair protein</fullName>
    </alternativeName>
    <domain>
        <recommendedName>
            <fullName evidence="19">ADP-dependent (S)-NAD(P)H-hydrate dehydratase</fullName>
            <ecNumber evidence="19">4.2.1.136</ecNumber>
        </recommendedName>
        <alternativeName>
            <fullName evidence="19">ADP-dependent NAD(P)HX dehydratase</fullName>
        </alternativeName>
    </domain>
    <domain>
        <recommendedName>
            <fullName evidence="19">NAD(P)H-hydrate epimerase</fullName>
            <ecNumber evidence="19">5.1.99.6</ecNumber>
        </recommendedName>
    </domain>
</protein>
<evidence type="ECO:0000256" key="5">
    <source>
        <dbReference type="ARBA" id="ARBA00022723"/>
    </source>
</evidence>
<evidence type="ECO:0000256" key="14">
    <source>
        <dbReference type="ARBA" id="ARBA00025153"/>
    </source>
</evidence>
<gene>
    <name evidence="18" type="primary">nnrE</name>
    <name evidence="17" type="synonym">nnrD</name>
    <name evidence="22" type="ORF">DES35_102324</name>
</gene>
<dbReference type="EMBL" id="QPJS01000002">
    <property type="protein sequence ID" value="RCX03868.1"/>
    <property type="molecule type" value="Genomic_DNA"/>
</dbReference>
<feature type="binding site" evidence="18">
    <location>
        <position position="160"/>
    </location>
    <ligand>
        <name>K(+)</name>
        <dbReference type="ChEBI" id="CHEBI:29103"/>
    </ligand>
</feature>
<feature type="binding site" evidence="17">
    <location>
        <position position="261"/>
    </location>
    <ligand>
        <name>(6S)-NADPHX</name>
        <dbReference type="ChEBI" id="CHEBI:64076"/>
    </ligand>
</feature>
<dbReference type="GO" id="GO:0046496">
    <property type="term" value="P:nicotinamide nucleotide metabolic process"/>
    <property type="evidence" value="ECO:0007669"/>
    <property type="project" value="UniProtKB-UniRule"/>
</dbReference>
<dbReference type="InterPro" id="IPR029056">
    <property type="entry name" value="Ribokinase-like"/>
</dbReference>
<keyword evidence="5 18" id="KW-0479">Metal-binding</keyword>
<keyword evidence="8 17" id="KW-0521">NADP</keyword>
<comment type="catalytic activity">
    <reaction evidence="1 18 19">
        <text>(6R)-NADHX = (6S)-NADHX</text>
        <dbReference type="Rhea" id="RHEA:32215"/>
        <dbReference type="ChEBI" id="CHEBI:64074"/>
        <dbReference type="ChEBI" id="CHEBI:64075"/>
        <dbReference type="EC" id="5.1.99.6"/>
    </reaction>
</comment>
<evidence type="ECO:0000256" key="13">
    <source>
        <dbReference type="ARBA" id="ARBA00023268"/>
    </source>
</evidence>
<evidence type="ECO:0000313" key="23">
    <source>
        <dbReference type="Proteomes" id="UP000253517"/>
    </source>
</evidence>
<evidence type="ECO:0000256" key="18">
    <source>
        <dbReference type="HAMAP-Rule" id="MF_01966"/>
    </source>
</evidence>
<evidence type="ECO:0000256" key="12">
    <source>
        <dbReference type="ARBA" id="ARBA00023239"/>
    </source>
</evidence>
<feature type="binding site" evidence="18">
    <location>
        <position position="157"/>
    </location>
    <ligand>
        <name>(6S)-NADPHX</name>
        <dbReference type="ChEBI" id="CHEBI:64076"/>
    </ligand>
</feature>
<dbReference type="GO" id="GO:0052855">
    <property type="term" value="F:ADP-dependent NAD(P)H-hydrate dehydratase activity"/>
    <property type="evidence" value="ECO:0007669"/>
    <property type="project" value="UniProtKB-UniRule"/>
</dbReference>
<dbReference type="NCBIfam" id="TIGR00196">
    <property type="entry name" value="yjeF_cterm"/>
    <property type="match status" value="1"/>
</dbReference>
<feature type="binding site" evidence="18">
    <location>
        <begin position="128"/>
        <end position="134"/>
    </location>
    <ligand>
        <name>(6S)-NADPHX</name>
        <dbReference type="ChEBI" id="CHEBI:64076"/>
    </ligand>
</feature>
<dbReference type="HAMAP" id="MF_01965">
    <property type="entry name" value="NADHX_dehydratase"/>
    <property type="match status" value="1"/>
</dbReference>
<evidence type="ECO:0000256" key="9">
    <source>
        <dbReference type="ARBA" id="ARBA00022958"/>
    </source>
</evidence>
<keyword evidence="13" id="KW-0511">Multifunctional enzyme</keyword>
<comment type="catalytic activity">
    <reaction evidence="2 18 19">
        <text>(6R)-NADPHX = (6S)-NADPHX</text>
        <dbReference type="Rhea" id="RHEA:32227"/>
        <dbReference type="ChEBI" id="CHEBI:64076"/>
        <dbReference type="ChEBI" id="CHEBI:64077"/>
        <dbReference type="EC" id="5.1.99.6"/>
    </reaction>
</comment>
<comment type="function">
    <text evidence="18">Catalyzes the epimerization of the S- and R-forms of NAD(P)HX, a damaged form of NAD(P)H that is a result of enzymatic or heat-dependent hydration. This is a prerequisite for the S-specific NAD(P)H-hydrate dehydratase to allow the repair of both epimers of NAD(P)HX.</text>
</comment>
<feature type="binding site" evidence="18">
    <location>
        <begin position="59"/>
        <end position="63"/>
    </location>
    <ligand>
        <name>(6S)-NADPHX</name>
        <dbReference type="ChEBI" id="CHEBI:64076"/>
    </ligand>
</feature>
<dbReference type="Pfam" id="PF03853">
    <property type="entry name" value="YjeF_N"/>
    <property type="match status" value="1"/>
</dbReference>
<proteinExistence type="inferred from homology"/>
<comment type="similarity">
    <text evidence="17">Belongs to the NnrD/CARKD family.</text>
</comment>
<dbReference type="Proteomes" id="UP000253517">
    <property type="component" value="Unassembled WGS sequence"/>
</dbReference>
<evidence type="ECO:0000256" key="8">
    <source>
        <dbReference type="ARBA" id="ARBA00022857"/>
    </source>
</evidence>
<reference evidence="22 23" key="1">
    <citation type="submission" date="2018-07" db="EMBL/GenBank/DDBJ databases">
        <title>Genomic Encyclopedia of Type Strains, Phase IV (KMG-IV): sequencing the most valuable type-strain genomes for metagenomic binning, comparative biology and taxonomic classification.</title>
        <authorList>
            <person name="Goeker M."/>
        </authorList>
    </citation>
    <scope>NUCLEOTIDE SEQUENCE [LARGE SCALE GENOMIC DNA]</scope>
    <source>
        <strain evidence="22 23">DSM 21410</strain>
    </source>
</reference>
<comment type="cofactor">
    <cofactor evidence="17">
        <name>Mg(2+)</name>
        <dbReference type="ChEBI" id="CHEBI:18420"/>
    </cofactor>
</comment>
<comment type="catalytic activity">
    <reaction evidence="16 17 19">
        <text>(6S)-NADPHX + ADP = AMP + phosphate + NADPH + H(+)</text>
        <dbReference type="Rhea" id="RHEA:32235"/>
        <dbReference type="ChEBI" id="CHEBI:15378"/>
        <dbReference type="ChEBI" id="CHEBI:43474"/>
        <dbReference type="ChEBI" id="CHEBI:57783"/>
        <dbReference type="ChEBI" id="CHEBI:64076"/>
        <dbReference type="ChEBI" id="CHEBI:456215"/>
        <dbReference type="ChEBI" id="CHEBI:456216"/>
        <dbReference type="EC" id="4.2.1.136"/>
    </reaction>
</comment>
<evidence type="ECO:0000256" key="16">
    <source>
        <dbReference type="ARBA" id="ARBA00049209"/>
    </source>
</evidence>
<comment type="similarity">
    <text evidence="18">Belongs to the NnrE/AIBP family.</text>
</comment>
<dbReference type="PROSITE" id="PS51383">
    <property type="entry name" value="YJEF_C_3"/>
    <property type="match status" value="1"/>
</dbReference>
<comment type="caution">
    <text evidence="22">The sequence shown here is derived from an EMBL/GenBank/DDBJ whole genome shotgun (WGS) entry which is preliminary data.</text>
</comment>
<evidence type="ECO:0000313" key="22">
    <source>
        <dbReference type="EMBL" id="RCX03868.1"/>
    </source>
</evidence>
<evidence type="ECO:0000256" key="17">
    <source>
        <dbReference type="HAMAP-Rule" id="MF_01965"/>
    </source>
</evidence>
<comment type="similarity">
    <text evidence="4 19">In the C-terminal section; belongs to the NnrD/CARKD family.</text>
</comment>
<feature type="binding site" evidence="17">
    <location>
        <position position="436"/>
    </location>
    <ligand>
        <name>(6S)-NADPHX</name>
        <dbReference type="ChEBI" id="CHEBI:64076"/>
    </ligand>
</feature>
<dbReference type="GO" id="GO:0110051">
    <property type="term" value="P:metabolite repair"/>
    <property type="evidence" value="ECO:0007669"/>
    <property type="project" value="TreeGrafter"/>
</dbReference>
<dbReference type="GO" id="GO:0046872">
    <property type="term" value="F:metal ion binding"/>
    <property type="evidence" value="ECO:0007669"/>
    <property type="project" value="UniProtKB-UniRule"/>
</dbReference>
<dbReference type="GO" id="GO:0052856">
    <property type="term" value="F:NAD(P)HX epimerase activity"/>
    <property type="evidence" value="ECO:0007669"/>
    <property type="project" value="UniProtKB-UniRule"/>
</dbReference>
<dbReference type="SUPFAM" id="SSF53613">
    <property type="entry name" value="Ribokinase-like"/>
    <property type="match status" value="1"/>
</dbReference>
<dbReference type="SUPFAM" id="SSF64153">
    <property type="entry name" value="YjeF N-terminal domain-like"/>
    <property type="match status" value="1"/>
</dbReference>
<feature type="binding site" evidence="17">
    <location>
        <begin position="406"/>
        <end position="410"/>
    </location>
    <ligand>
        <name>AMP</name>
        <dbReference type="ChEBI" id="CHEBI:456215"/>
    </ligand>
</feature>
<dbReference type="HAMAP" id="MF_01966">
    <property type="entry name" value="NADHX_epimerase"/>
    <property type="match status" value="1"/>
</dbReference>
<comment type="caution">
    <text evidence="18">Lacks conserved residue(s) required for the propagation of feature annotation.</text>
</comment>
<dbReference type="PROSITE" id="PS01050">
    <property type="entry name" value="YJEF_C_2"/>
    <property type="match status" value="1"/>
</dbReference>
<feature type="binding site" evidence="17">
    <location>
        <position position="323"/>
    </location>
    <ligand>
        <name>(6S)-NADPHX</name>
        <dbReference type="ChEBI" id="CHEBI:64076"/>
    </ligand>
</feature>
<keyword evidence="12 17" id="KW-0456">Lyase</keyword>
<feature type="binding site" evidence="18">
    <location>
        <position position="124"/>
    </location>
    <ligand>
        <name>K(+)</name>
        <dbReference type="ChEBI" id="CHEBI:29103"/>
    </ligand>
</feature>
<evidence type="ECO:0000256" key="1">
    <source>
        <dbReference type="ARBA" id="ARBA00000013"/>
    </source>
</evidence>
<feature type="domain" description="YjeF N-terminal" evidence="21">
    <location>
        <begin position="9"/>
        <end position="216"/>
    </location>
</feature>
<feature type="binding site" evidence="17">
    <location>
        <position position="372"/>
    </location>
    <ligand>
        <name>(6S)-NADPHX</name>
        <dbReference type="ChEBI" id="CHEBI:64076"/>
    </ligand>
</feature>
<name>A0A369A627_9FLAO</name>
<accession>A0A369A627</accession>
<comment type="catalytic activity">
    <reaction evidence="15 17 19">
        <text>(6S)-NADHX + ADP = AMP + phosphate + NADH + H(+)</text>
        <dbReference type="Rhea" id="RHEA:32223"/>
        <dbReference type="ChEBI" id="CHEBI:15378"/>
        <dbReference type="ChEBI" id="CHEBI:43474"/>
        <dbReference type="ChEBI" id="CHEBI:57945"/>
        <dbReference type="ChEBI" id="CHEBI:64074"/>
        <dbReference type="ChEBI" id="CHEBI:456215"/>
        <dbReference type="ChEBI" id="CHEBI:456216"/>
        <dbReference type="EC" id="4.2.1.136"/>
    </reaction>
</comment>
<dbReference type="InterPro" id="IPR036652">
    <property type="entry name" value="YjeF_N_dom_sf"/>
</dbReference>
<comment type="similarity">
    <text evidence="3 19">In the N-terminal section; belongs to the NnrE/AIBP family.</text>
</comment>
<evidence type="ECO:0000256" key="19">
    <source>
        <dbReference type="PIRNR" id="PIRNR017184"/>
    </source>
</evidence>
<keyword evidence="23" id="KW-1185">Reference proteome</keyword>
<dbReference type="GO" id="GO:0005524">
    <property type="term" value="F:ATP binding"/>
    <property type="evidence" value="ECO:0007669"/>
    <property type="project" value="UniProtKB-UniRule"/>
</dbReference>
<comment type="function">
    <text evidence="17">Catalyzes the dehydration of the S-form of NAD(P)HX at the expense of ADP, which is converted to AMP. Together with NAD(P)HX epimerase, which catalyzes the epimerization of the S- and R-forms, the enzyme allows the repair of both epimers of NAD(P)HX, a damaged form of NAD(P)H that is a result of enzymatic or heat-dependent hydration.</text>
</comment>
<keyword evidence="11 18" id="KW-0413">Isomerase</keyword>
<evidence type="ECO:0000256" key="7">
    <source>
        <dbReference type="ARBA" id="ARBA00022840"/>
    </source>
</evidence>
<dbReference type="Gene3D" id="3.40.1190.20">
    <property type="match status" value="1"/>
</dbReference>
<keyword evidence="6 17" id="KW-0547">Nucleotide-binding</keyword>
<dbReference type="RefSeq" id="WP_037357380.1">
    <property type="nucleotide sequence ID" value="NZ_BHZF01000002.1"/>
</dbReference>
<dbReference type="InterPro" id="IPR030677">
    <property type="entry name" value="Nnr"/>
</dbReference>
<dbReference type="InterPro" id="IPR017953">
    <property type="entry name" value="Carbohydrate_kinase_pred_CS"/>
</dbReference>
<dbReference type="NCBIfam" id="TIGR00197">
    <property type="entry name" value="yjeF_nterm"/>
    <property type="match status" value="1"/>
</dbReference>
<feature type="binding site" evidence="17">
    <location>
        <position position="435"/>
    </location>
    <ligand>
        <name>AMP</name>
        <dbReference type="ChEBI" id="CHEBI:456215"/>
    </ligand>
</feature>
<feature type="binding site" evidence="18">
    <location>
        <position position="60"/>
    </location>
    <ligand>
        <name>K(+)</name>
        <dbReference type="ChEBI" id="CHEBI:29103"/>
    </ligand>
</feature>
<keyword evidence="10 17" id="KW-0520">NAD</keyword>
<comment type="cofactor">
    <cofactor evidence="18 19">
        <name>K(+)</name>
        <dbReference type="ChEBI" id="CHEBI:29103"/>
    </cofactor>
    <text evidence="18 19">Binds 1 potassium ion per subunit.</text>
</comment>
<dbReference type="InterPro" id="IPR000631">
    <property type="entry name" value="CARKD"/>
</dbReference>
<evidence type="ECO:0000256" key="4">
    <source>
        <dbReference type="ARBA" id="ARBA00009524"/>
    </source>
</evidence>
<dbReference type="InterPro" id="IPR004443">
    <property type="entry name" value="YjeF_N_dom"/>
</dbReference>
<dbReference type="PANTHER" id="PTHR12592">
    <property type="entry name" value="ATP-DEPENDENT (S)-NAD(P)H-HYDRATE DEHYDRATASE FAMILY MEMBER"/>
    <property type="match status" value="1"/>
</dbReference>
<dbReference type="PANTHER" id="PTHR12592:SF0">
    <property type="entry name" value="ATP-DEPENDENT (S)-NAD(P)H-HYDRATE DEHYDRATASE"/>
    <property type="match status" value="1"/>
</dbReference>
<organism evidence="22 23">
    <name type="scientific">Schleiferia thermophila</name>
    <dbReference type="NCBI Taxonomy" id="884107"/>
    <lineage>
        <taxon>Bacteria</taxon>
        <taxon>Pseudomonadati</taxon>
        <taxon>Bacteroidota</taxon>
        <taxon>Flavobacteriia</taxon>
        <taxon>Flavobacteriales</taxon>
        <taxon>Schleiferiaceae</taxon>
        <taxon>Schleiferia</taxon>
    </lineage>
</organism>
<evidence type="ECO:0000256" key="6">
    <source>
        <dbReference type="ARBA" id="ARBA00022741"/>
    </source>
</evidence>
<dbReference type="Pfam" id="PF01256">
    <property type="entry name" value="Carb_kinase"/>
    <property type="match status" value="1"/>
</dbReference>
<dbReference type="AlphaFoldDB" id="A0A369A627"/>
<evidence type="ECO:0000256" key="2">
    <source>
        <dbReference type="ARBA" id="ARBA00000909"/>
    </source>
</evidence>
<evidence type="ECO:0000256" key="11">
    <source>
        <dbReference type="ARBA" id="ARBA00023235"/>
    </source>
</evidence>
<dbReference type="CDD" id="cd01171">
    <property type="entry name" value="YXKO-related"/>
    <property type="match status" value="1"/>
</dbReference>
<dbReference type="EC" id="4.2.1.136" evidence="19"/>
<dbReference type="EC" id="5.1.99.6" evidence="19"/>
<evidence type="ECO:0000259" key="20">
    <source>
        <dbReference type="PROSITE" id="PS51383"/>
    </source>
</evidence>
<dbReference type="PIRSF" id="PIRSF017184">
    <property type="entry name" value="Nnr"/>
    <property type="match status" value="1"/>
</dbReference>
<evidence type="ECO:0000256" key="3">
    <source>
        <dbReference type="ARBA" id="ARBA00006001"/>
    </source>
</evidence>
<comment type="subunit">
    <text evidence="17">Homotetramer.</text>
</comment>